<dbReference type="RefSeq" id="WP_102951098.1">
    <property type="nucleotide sequence ID" value="NZ_CP024847.1"/>
</dbReference>
<dbReference type="SUPFAM" id="SSF111369">
    <property type="entry name" value="HlyD-like secretion proteins"/>
    <property type="match status" value="2"/>
</dbReference>
<dbReference type="InterPro" id="IPR058636">
    <property type="entry name" value="Beta-barrel_YknX"/>
</dbReference>
<keyword evidence="2" id="KW-0812">Transmembrane</keyword>
<dbReference type="EMBL" id="CP024847">
    <property type="protein sequence ID" value="AUR51801.1"/>
    <property type="molecule type" value="Genomic_DNA"/>
</dbReference>
<keyword evidence="6" id="KW-1185">Reference proteome</keyword>
<dbReference type="KEGG" id="nba:CUN60_05660"/>
<dbReference type="Proteomes" id="UP000236655">
    <property type="component" value="Chromosome"/>
</dbReference>
<gene>
    <name evidence="5" type="ORF">CUN60_05660</name>
</gene>
<dbReference type="InterPro" id="IPR050739">
    <property type="entry name" value="MFP"/>
</dbReference>
<keyword evidence="2" id="KW-1133">Transmembrane helix</keyword>
<protein>
    <submittedName>
        <fullName evidence="5">HlyD family secretion protein</fullName>
    </submittedName>
</protein>
<dbReference type="Gene3D" id="2.40.30.170">
    <property type="match status" value="1"/>
</dbReference>
<evidence type="ECO:0000313" key="6">
    <source>
        <dbReference type="Proteomes" id="UP000236655"/>
    </source>
</evidence>
<feature type="coiled-coil region" evidence="1">
    <location>
        <begin position="130"/>
        <end position="192"/>
    </location>
</feature>
<keyword evidence="1" id="KW-0175">Coiled coil</keyword>
<dbReference type="Pfam" id="PF25990">
    <property type="entry name" value="Beta-barrel_YknX"/>
    <property type="match status" value="1"/>
</dbReference>
<dbReference type="Gene3D" id="1.10.287.470">
    <property type="entry name" value="Helix hairpin bin"/>
    <property type="match status" value="1"/>
</dbReference>
<evidence type="ECO:0000259" key="4">
    <source>
        <dbReference type="Pfam" id="PF25990"/>
    </source>
</evidence>
<dbReference type="GO" id="GO:0055085">
    <property type="term" value="P:transmembrane transport"/>
    <property type="evidence" value="ECO:0007669"/>
    <property type="project" value="InterPro"/>
</dbReference>
<keyword evidence="2" id="KW-0472">Membrane</keyword>
<sequence>MDKQKISIIIRGLLLIAVVSGGVYWYFQHSEKYPSTDDGYVNANLVNVAPKVSGYVEEILVKNNQFVHKGDVLFRIAPTDYSVQLDQQQQALQYAVQLANNAKAQISTAVANVASAKVNYANAAEQVKRYTEMNRQNAASTQNLQSYQTQFAQAKAQLIQAENTLEQYKIQVEAANAQVGQAKAQVANARNNVGYTDVVSSVNGFVSNMYLTKGQYVAVGQQVFGLVDNDSWWIDANFKETDIERVKEGQPVDVNLDLYKHAHYKGVVQSISYASGTTFSLLPPQNATGNWVKVTQRFTIRIKVENNPKFPLRVGASADVQIDTTK</sequence>
<dbReference type="AlphaFoldDB" id="A0A2I7N5U9"/>
<evidence type="ECO:0000256" key="1">
    <source>
        <dbReference type="SAM" id="Coils"/>
    </source>
</evidence>
<reference evidence="6" key="1">
    <citation type="submission" date="2017-11" db="EMBL/GenBank/DDBJ databases">
        <authorList>
            <person name="Chan K.G."/>
            <person name="Lee L.S."/>
        </authorList>
    </citation>
    <scope>NUCLEOTIDE SEQUENCE [LARGE SCALE GENOMIC DNA]</scope>
    <source>
        <strain evidence="6">DSM 100970</strain>
    </source>
</reference>
<feature type="domain" description="YknX-like beta-barrel" evidence="4">
    <location>
        <begin position="234"/>
        <end position="322"/>
    </location>
</feature>
<name>A0A2I7N5U9_9NEIS</name>
<evidence type="ECO:0000256" key="2">
    <source>
        <dbReference type="SAM" id="Phobius"/>
    </source>
</evidence>
<evidence type="ECO:0000313" key="5">
    <source>
        <dbReference type="EMBL" id="AUR51801.1"/>
    </source>
</evidence>
<accession>A0A2I7N5U9</accession>
<dbReference type="Pfam" id="PF25917">
    <property type="entry name" value="BSH_RND"/>
    <property type="match status" value="1"/>
</dbReference>
<proteinExistence type="predicted"/>
<organism evidence="5 6">
    <name type="scientific">Aquella oligotrophica</name>
    <dbReference type="NCBI Taxonomy" id="2067065"/>
    <lineage>
        <taxon>Bacteria</taxon>
        <taxon>Pseudomonadati</taxon>
        <taxon>Pseudomonadota</taxon>
        <taxon>Betaproteobacteria</taxon>
        <taxon>Neisseriales</taxon>
        <taxon>Neisseriaceae</taxon>
        <taxon>Aquella</taxon>
    </lineage>
</organism>
<feature type="domain" description="Multidrug resistance protein MdtA-like barrel-sandwich hybrid" evidence="3">
    <location>
        <begin position="45"/>
        <end position="227"/>
    </location>
</feature>
<dbReference type="InterPro" id="IPR058625">
    <property type="entry name" value="MdtA-like_BSH"/>
</dbReference>
<dbReference type="OrthoDB" id="9811754at2"/>
<dbReference type="PANTHER" id="PTHR30386:SF24">
    <property type="entry name" value="MULTIDRUG RESISTANCE EFFLUX PUMP"/>
    <property type="match status" value="1"/>
</dbReference>
<feature type="transmembrane region" description="Helical" evidence="2">
    <location>
        <begin position="7"/>
        <end position="27"/>
    </location>
</feature>
<dbReference type="Gene3D" id="2.40.50.100">
    <property type="match status" value="1"/>
</dbReference>
<dbReference type="PANTHER" id="PTHR30386">
    <property type="entry name" value="MEMBRANE FUSION SUBUNIT OF EMRAB-TOLC MULTIDRUG EFFLUX PUMP"/>
    <property type="match status" value="1"/>
</dbReference>
<evidence type="ECO:0000259" key="3">
    <source>
        <dbReference type="Pfam" id="PF25917"/>
    </source>
</evidence>